<organism evidence="2 3">
    <name type="scientific">Rouxiella chamberiensis</name>
    <dbReference type="NCBI Taxonomy" id="1513468"/>
    <lineage>
        <taxon>Bacteria</taxon>
        <taxon>Pseudomonadati</taxon>
        <taxon>Pseudomonadota</taxon>
        <taxon>Gammaproteobacteria</taxon>
        <taxon>Enterobacterales</taxon>
        <taxon>Yersiniaceae</taxon>
        <taxon>Rouxiella</taxon>
    </lineage>
</organism>
<proteinExistence type="predicted"/>
<gene>
    <name evidence="2" type="ORF">O1V66_12165</name>
</gene>
<evidence type="ECO:0000313" key="3">
    <source>
        <dbReference type="Proteomes" id="UP001164712"/>
    </source>
</evidence>
<dbReference type="Proteomes" id="UP001164712">
    <property type="component" value="Chromosome"/>
</dbReference>
<accession>A0ABY7HL08</accession>
<dbReference type="Pfam" id="PF22102">
    <property type="entry name" value="ElaD-SseL-like_C"/>
    <property type="match status" value="1"/>
</dbReference>
<evidence type="ECO:0000313" key="2">
    <source>
        <dbReference type="EMBL" id="WAS99844.1"/>
    </source>
</evidence>
<dbReference type="EMBL" id="CP114058">
    <property type="protein sequence ID" value="WAS99844.1"/>
    <property type="molecule type" value="Genomic_DNA"/>
</dbReference>
<sequence>MVALKWLANTKEVGSEIWDAAIDSIFTMACGGKGVSVNDAKLAENFILDVYTHKTGHEDALEIQSILEQKSLELFEIIGTRNNYVKHGEMSETNPDKTEWIMPTNLMIIAGFQTADDQGSVVELVEKIDEAIAFKTVLNDKKTSLDKSLFATNRLIQSPELDAFTQVLNIKKEDKSIIFHDARELEINSVNNVIVAEKIKQATKNFTSNPSGGRNANFAPILLNNHWYLFGTYYDGNNNKSALVFDSQGGTNKLYEKDCFKKLAQASGVTGETLFISQDLQQNAPNACGLFTAKAMQKLADNTGRTPAKVLLDWSNEFKREPAEYQESFNRRGRAELFAMLGENITRHLGTVA</sequence>
<dbReference type="RefSeq" id="WP_269127561.1">
    <property type="nucleotide sequence ID" value="NZ_CP114058.1"/>
</dbReference>
<evidence type="ECO:0000259" key="1">
    <source>
        <dbReference type="Pfam" id="PF22102"/>
    </source>
</evidence>
<dbReference type="Gene3D" id="3.40.395.10">
    <property type="entry name" value="Adenoviral Proteinase, Chain A"/>
    <property type="match status" value="1"/>
</dbReference>
<dbReference type="SUPFAM" id="SSF54001">
    <property type="entry name" value="Cysteine proteinases"/>
    <property type="match status" value="1"/>
</dbReference>
<feature type="domain" description="SseL-like C-terminal" evidence="1">
    <location>
        <begin position="148"/>
        <end position="336"/>
    </location>
</feature>
<keyword evidence="3" id="KW-1185">Reference proteome</keyword>
<protein>
    <recommendedName>
        <fullName evidence="1">SseL-like C-terminal domain-containing protein</fullName>
    </recommendedName>
</protein>
<name>A0ABY7HL08_9GAMM</name>
<dbReference type="InterPro" id="IPR054328">
    <property type="entry name" value="SseL-like_C"/>
</dbReference>
<dbReference type="InterPro" id="IPR038765">
    <property type="entry name" value="Papain-like_cys_pep_sf"/>
</dbReference>
<reference evidence="2" key="1">
    <citation type="submission" date="2022-12" db="EMBL/GenBank/DDBJ databases">
        <title>Complete genome sequence of an Australian strain of Rouxiella badensis DAR84756 and resolution of the R. badensis DSM100043 and R. chamberiensis DSM28324 genomes.</title>
        <authorList>
            <person name="Paul S."/>
            <person name="Anderson P.J."/>
            <person name="Maynard G."/>
            <person name="Dyall-Smith M."/>
            <person name="Kudinha T."/>
        </authorList>
    </citation>
    <scope>NUCLEOTIDE SEQUENCE</scope>
    <source>
        <strain evidence="2">DSM 28324</strain>
    </source>
</reference>